<accession>A0A0G0LCZ9</accession>
<evidence type="ECO:0000313" key="3">
    <source>
        <dbReference type="Proteomes" id="UP000034081"/>
    </source>
</evidence>
<evidence type="ECO:0008006" key="4">
    <source>
        <dbReference type="Google" id="ProtNLM"/>
    </source>
</evidence>
<dbReference type="Proteomes" id="UP000034081">
    <property type="component" value="Unassembled WGS sequence"/>
</dbReference>
<proteinExistence type="predicted"/>
<dbReference type="EMBL" id="LBVL01000004">
    <property type="protein sequence ID" value="KKQ85775.1"/>
    <property type="molecule type" value="Genomic_DNA"/>
</dbReference>
<comment type="caution">
    <text evidence="2">The sequence shown here is derived from an EMBL/GenBank/DDBJ whole genome shotgun (WGS) entry which is preliminary data.</text>
</comment>
<dbReference type="AlphaFoldDB" id="A0A0G0LCZ9"/>
<keyword evidence="1" id="KW-0812">Transmembrane</keyword>
<evidence type="ECO:0000256" key="1">
    <source>
        <dbReference type="SAM" id="Phobius"/>
    </source>
</evidence>
<keyword evidence="1" id="KW-1133">Transmembrane helix</keyword>
<protein>
    <recommendedName>
        <fullName evidence="4">Transmembrane protein</fullName>
    </recommendedName>
</protein>
<keyword evidence="1" id="KW-0472">Membrane</keyword>
<feature type="transmembrane region" description="Helical" evidence="1">
    <location>
        <begin position="104"/>
        <end position="122"/>
    </location>
</feature>
<evidence type="ECO:0000313" key="2">
    <source>
        <dbReference type="EMBL" id="KKQ85775.1"/>
    </source>
</evidence>
<reference evidence="2 3" key="1">
    <citation type="journal article" date="2015" name="Nature">
        <title>rRNA introns, odd ribosomes, and small enigmatic genomes across a large radiation of phyla.</title>
        <authorList>
            <person name="Brown C.T."/>
            <person name="Hug L.A."/>
            <person name="Thomas B.C."/>
            <person name="Sharon I."/>
            <person name="Castelle C.J."/>
            <person name="Singh A."/>
            <person name="Wilkins M.J."/>
            <person name="Williams K.H."/>
            <person name="Banfield J.F."/>
        </authorList>
    </citation>
    <scope>NUCLEOTIDE SEQUENCE [LARGE SCALE GENOMIC DNA]</scope>
</reference>
<feature type="transmembrane region" description="Helical" evidence="1">
    <location>
        <begin position="51"/>
        <end position="69"/>
    </location>
</feature>
<name>A0A0G0LCZ9_9BACT</name>
<organism evidence="2 3">
    <name type="scientific">Candidatus Woesebacteria bacterium GW2011_GWB1_38_8</name>
    <dbReference type="NCBI Taxonomy" id="1618570"/>
    <lineage>
        <taxon>Bacteria</taxon>
        <taxon>Candidatus Woeseibacteriota</taxon>
    </lineage>
</organism>
<gene>
    <name evidence="2" type="ORF">UT08_C0004G0087</name>
</gene>
<dbReference type="STRING" id="1618570.UT08_C0004G0087"/>
<sequence length="172" mass="18967">MRTLTPRSGSAFGLASAYFLRDSILTHPTHPAQSTSCLRQKWRCPLCTRLGPLWAALPVFYFCLFQYSVSSSPRAIKTKTSAYGVALGFSHFLLSGVARSGGRSFFSAPALFFFSLFARRSAEMRFAQSALADSSFRIHFSLPLGTGTEPSHKHFALVQERSKFKIGSALTL</sequence>